<evidence type="ECO:0000256" key="15">
    <source>
        <dbReference type="ARBA" id="ARBA00039579"/>
    </source>
</evidence>
<dbReference type="OrthoDB" id="416222at2759"/>
<evidence type="ECO:0000256" key="3">
    <source>
        <dbReference type="ARBA" id="ARBA00004987"/>
    </source>
</evidence>
<dbReference type="InterPro" id="IPR026891">
    <property type="entry name" value="Fn3-like"/>
</dbReference>
<dbReference type="PRINTS" id="PR00133">
    <property type="entry name" value="GLHYDRLASE3"/>
</dbReference>
<comment type="catalytic activity">
    <reaction evidence="1">
        <text>Hydrolysis of terminal, non-reducing beta-D-glucosyl residues with release of beta-D-glucose.</text>
        <dbReference type="EC" id="3.2.1.21"/>
    </reaction>
</comment>
<evidence type="ECO:0000256" key="5">
    <source>
        <dbReference type="ARBA" id="ARBA00012744"/>
    </source>
</evidence>
<keyword evidence="13" id="KW-0624">Polysaccharide degradation</keyword>
<dbReference type="SUPFAM" id="SSF52279">
    <property type="entry name" value="Beta-D-glucan exohydrolase, C-terminal domain"/>
    <property type="match status" value="1"/>
</dbReference>
<evidence type="ECO:0000313" key="22">
    <source>
        <dbReference type="Proteomes" id="UP000054383"/>
    </source>
</evidence>
<comment type="subcellular location">
    <subcellularLocation>
        <location evidence="2">Secreted</location>
    </subcellularLocation>
</comment>
<dbReference type="GO" id="GO:0008422">
    <property type="term" value="F:beta-glucosidase activity"/>
    <property type="evidence" value="ECO:0007669"/>
    <property type="project" value="UniProtKB-EC"/>
</dbReference>
<gene>
    <name evidence="21" type="ORF">PISL3812_05518</name>
</gene>
<comment type="similarity">
    <text evidence="4">Belongs to the glycosyl hydrolase 3 family.</text>
</comment>
<dbReference type="InterPro" id="IPR013783">
    <property type="entry name" value="Ig-like_fold"/>
</dbReference>
<evidence type="ECO:0000256" key="10">
    <source>
        <dbReference type="ARBA" id="ARBA00023180"/>
    </source>
</evidence>
<dbReference type="PANTHER" id="PTHR42715">
    <property type="entry name" value="BETA-GLUCOSIDASE"/>
    <property type="match status" value="1"/>
</dbReference>
<keyword evidence="9" id="KW-0136">Cellulose degradation</keyword>
<keyword evidence="6" id="KW-0964">Secreted</keyword>
<keyword evidence="10" id="KW-0325">Glycoprotein</keyword>
<dbReference type="Pfam" id="PF14310">
    <property type="entry name" value="Fn3-like"/>
    <property type="match status" value="1"/>
</dbReference>
<evidence type="ECO:0000256" key="19">
    <source>
        <dbReference type="SAM" id="SignalP"/>
    </source>
</evidence>
<dbReference type="InterPro" id="IPR001764">
    <property type="entry name" value="Glyco_hydro_3_N"/>
</dbReference>
<comment type="pathway">
    <text evidence="3">Glycan metabolism; cellulose degradation.</text>
</comment>
<sequence length="794" mass="84598">MLWFVVGALCTVPFAAASTHSHNRFHERSSASIQSSLNPSTSGLNEVKWLESRAQARKLVAQLNATEKASMVTGALTGVCIEYIPPVEKIGFGGLCIQDGPAAIRVADLASVFPAGVTVAATWDREMMYDRGTAMGDEFKGKGAHVALGPVAGPLGRTPYGGRNWEGFSPDPYLTGVAMDRTIRAVQNAGVQANAKHLIGYEQETQRKPVTANGVTVEAVSANIDDRTVHELYLWPFADAVHAGVTSVTCAYNRVNSTSACENKHIMTDLLKNELGFDGWVVSDFFASFSGLEAANAGLDMNQPGPVSVADMTDTLWGANLVRAIANGSLTETRLDDMVTRILTPYLYLGQDSKDFPTPDPSGQPLFLENFQLLKPGTPTPVGRDVRGNHSAVIRSIGAAGTVLLKNTNNTLPLKAVSNIGVFGNSAPDVTSGLYYPDFGFEIGTVVIGGGSGSGRNTVIVSPLDAIKDRARSTGSTVQYITNNTALTSGLPNVYPFPDICLVFLSGWANEGQDRVSLETDYNGTAVVESVAKICPKKTVVITHSAGPNSMPWATNEDVVGILAAHYPGEQSGNSIVDILYGDVNPSGKLPYTIAYNESDYGTSILNLTGALAEDSSAWQSNFTEGQFIDYRHFDANDITPLYEFGYGLSYTTFELTSDISASKTVSSSVSPYPAAANSSLALGGNPNLWKTLITASSSVRNTGSVSGSAVVQLYVSLPQSGVPEGTPIRVLRGFEKVPLEAGEEKTVSFSLARRDVSYWDVVAQDWKIPSGEIELSLGFSSRDLKTKSSVQLL</sequence>
<dbReference type="GO" id="GO:0005576">
    <property type="term" value="C:extracellular region"/>
    <property type="evidence" value="ECO:0007669"/>
    <property type="project" value="UniProtKB-SubCell"/>
</dbReference>
<dbReference type="InterPro" id="IPR002772">
    <property type="entry name" value="Glyco_hydro_3_C"/>
</dbReference>
<evidence type="ECO:0000256" key="13">
    <source>
        <dbReference type="ARBA" id="ARBA00023326"/>
    </source>
</evidence>
<keyword evidence="22" id="KW-1185">Reference proteome</keyword>
<dbReference type="STRING" id="28573.A0A0U1LYS7"/>
<dbReference type="EMBL" id="CVMT01000004">
    <property type="protein sequence ID" value="CRG88488.1"/>
    <property type="molecule type" value="Genomic_DNA"/>
</dbReference>
<evidence type="ECO:0000256" key="14">
    <source>
        <dbReference type="ARBA" id="ARBA00024983"/>
    </source>
</evidence>
<reference evidence="21 22" key="1">
    <citation type="submission" date="2015-04" db="EMBL/GenBank/DDBJ databases">
        <authorList>
            <person name="Syromyatnikov M.Y."/>
            <person name="Popov V.N."/>
        </authorList>
    </citation>
    <scope>NUCLEOTIDE SEQUENCE [LARGE SCALE GENOMIC DNA]</scope>
    <source>
        <strain evidence="21">WF-38-12</strain>
    </source>
</reference>
<dbReference type="SMART" id="SM01217">
    <property type="entry name" value="Fn3_like"/>
    <property type="match status" value="1"/>
</dbReference>
<evidence type="ECO:0000256" key="6">
    <source>
        <dbReference type="ARBA" id="ARBA00022525"/>
    </source>
</evidence>
<dbReference type="EC" id="3.2.1.21" evidence="5"/>
<protein>
    <recommendedName>
        <fullName evidence="15">Probable beta-glucosidase G</fullName>
        <ecNumber evidence="5">3.2.1.21</ecNumber>
    </recommendedName>
    <alternativeName>
        <fullName evidence="16">Beta-D-glucoside glucohydrolase G</fullName>
    </alternativeName>
    <alternativeName>
        <fullName evidence="17">Cellobiase G</fullName>
    </alternativeName>
    <alternativeName>
        <fullName evidence="18">Gentiobiase G</fullName>
    </alternativeName>
</protein>
<evidence type="ECO:0000256" key="2">
    <source>
        <dbReference type="ARBA" id="ARBA00004613"/>
    </source>
</evidence>
<dbReference type="InterPro" id="IPR017853">
    <property type="entry name" value="GH"/>
</dbReference>
<dbReference type="InterPro" id="IPR036962">
    <property type="entry name" value="Glyco_hydro_3_N_sf"/>
</dbReference>
<keyword evidence="7 19" id="KW-0732">Signal</keyword>
<accession>A0A0U1LYS7</accession>
<evidence type="ECO:0000256" key="4">
    <source>
        <dbReference type="ARBA" id="ARBA00005336"/>
    </source>
</evidence>
<keyword evidence="8" id="KW-0378">Hydrolase</keyword>
<proteinExistence type="inferred from homology"/>
<evidence type="ECO:0000256" key="16">
    <source>
        <dbReference type="ARBA" id="ARBA00041276"/>
    </source>
</evidence>
<dbReference type="AlphaFoldDB" id="A0A0U1LYS7"/>
<dbReference type="Gene3D" id="3.40.50.1700">
    <property type="entry name" value="Glycoside hydrolase family 3 C-terminal domain"/>
    <property type="match status" value="1"/>
</dbReference>
<comment type="function">
    <text evidence="14">Beta-glucosidases are one of a number of cellulolytic enzymes involved in the degradation of cellulosic biomass. Catalyzes the last step releasing glucose from the inhibitory cellobiose.</text>
</comment>
<feature type="chain" id="PRO_5006711362" description="Probable beta-glucosidase G" evidence="19">
    <location>
        <begin position="18"/>
        <end position="794"/>
    </location>
</feature>
<dbReference type="PANTHER" id="PTHR42715:SF12">
    <property type="entry name" value="BETA-GLUCOSIDASE G-RELATED"/>
    <property type="match status" value="1"/>
</dbReference>
<dbReference type="Proteomes" id="UP000054383">
    <property type="component" value="Unassembled WGS sequence"/>
</dbReference>
<dbReference type="Gene3D" id="3.20.20.300">
    <property type="entry name" value="Glycoside hydrolase, family 3, N-terminal domain"/>
    <property type="match status" value="1"/>
</dbReference>
<evidence type="ECO:0000313" key="21">
    <source>
        <dbReference type="EMBL" id="CRG88488.1"/>
    </source>
</evidence>
<evidence type="ECO:0000256" key="11">
    <source>
        <dbReference type="ARBA" id="ARBA00023277"/>
    </source>
</evidence>
<evidence type="ECO:0000256" key="17">
    <source>
        <dbReference type="ARBA" id="ARBA00041601"/>
    </source>
</evidence>
<evidence type="ECO:0000256" key="1">
    <source>
        <dbReference type="ARBA" id="ARBA00000448"/>
    </source>
</evidence>
<organism evidence="21 22">
    <name type="scientific">Talaromyces islandicus</name>
    <name type="common">Penicillium islandicum</name>
    <dbReference type="NCBI Taxonomy" id="28573"/>
    <lineage>
        <taxon>Eukaryota</taxon>
        <taxon>Fungi</taxon>
        <taxon>Dikarya</taxon>
        <taxon>Ascomycota</taxon>
        <taxon>Pezizomycotina</taxon>
        <taxon>Eurotiomycetes</taxon>
        <taxon>Eurotiomycetidae</taxon>
        <taxon>Eurotiales</taxon>
        <taxon>Trichocomaceae</taxon>
        <taxon>Talaromyces</taxon>
        <taxon>Talaromyces sect. Islandici</taxon>
    </lineage>
</organism>
<evidence type="ECO:0000256" key="12">
    <source>
        <dbReference type="ARBA" id="ARBA00023295"/>
    </source>
</evidence>
<feature type="domain" description="Fibronectin type III-like" evidence="20">
    <location>
        <begin position="710"/>
        <end position="782"/>
    </location>
</feature>
<dbReference type="Gene3D" id="2.60.40.10">
    <property type="entry name" value="Immunoglobulins"/>
    <property type="match status" value="1"/>
</dbReference>
<dbReference type="OMA" id="PTCANNA"/>
<evidence type="ECO:0000256" key="18">
    <source>
        <dbReference type="ARBA" id="ARBA00041808"/>
    </source>
</evidence>
<evidence type="ECO:0000256" key="9">
    <source>
        <dbReference type="ARBA" id="ARBA00023001"/>
    </source>
</evidence>
<keyword evidence="11" id="KW-0119">Carbohydrate metabolism</keyword>
<dbReference type="SUPFAM" id="SSF51445">
    <property type="entry name" value="(Trans)glycosidases"/>
    <property type="match status" value="1"/>
</dbReference>
<dbReference type="InterPro" id="IPR050288">
    <property type="entry name" value="Cellulose_deg_GH3"/>
</dbReference>
<keyword evidence="12" id="KW-0326">Glycosidase</keyword>
<dbReference type="InterPro" id="IPR036881">
    <property type="entry name" value="Glyco_hydro_3_C_sf"/>
</dbReference>
<evidence type="ECO:0000256" key="7">
    <source>
        <dbReference type="ARBA" id="ARBA00022729"/>
    </source>
</evidence>
<dbReference type="GO" id="GO:0030245">
    <property type="term" value="P:cellulose catabolic process"/>
    <property type="evidence" value="ECO:0007669"/>
    <property type="project" value="UniProtKB-KW"/>
</dbReference>
<evidence type="ECO:0000256" key="8">
    <source>
        <dbReference type="ARBA" id="ARBA00022801"/>
    </source>
</evidence>
<evidence type="ECO:0000259" key="20">
    <source>
        <dbReference type="SMART" id="SM01217"/>
    </source>
</evidence>
<feature type="signal peptide" evidence="19">
    <location>
        <begin position="1"/>
        <end position="17"/>
    </location>
</feature>
<dbReference type="Pfam" id="PF01915">
    <property type="entry name" value="Glyco_hydro_3_C"/>
    <property type="match status" value="1"/>
</dbReference>
<dbReference type="Pfam" id="PF00933">
    <property type="entry name" value="Glyco_hydro_3"/>
    <property type="match status" value="1"/>
</dbReference>
<dbReference type="FunFam" id="3.20.20.300:FF:000002">
    <property type="entry name" value="Probable beta-glucosidase"/>
    <property type="match status" value="1"/>
</dbReference>
<name>A0A0U1LYS7_TALIS</name>